<dbReference type="Gene3D" id="3.30.1760.10">
    <property type="entry name" value="Conserved hypothetical protein from pyrococcus furiosus pfu- 392566-001, domain 2"/>
    <property type="match status" value="1"/>
</dbReference>
<evidence type="ECO:0000259" key="5">
    <source>
        <dbReference type="SMART" id="SM00470"/>
    </source>
</evidence>
<dbReference type="Proteomes" id="UP001596500">
    <property type="component" value="Unassembled WGS sequence"/>
</dbReference>
<dbReference type="EMBL" id="JBHTBW010000004">
    <property type="protein sequence ID" value="MFC7439779.1"/>
    <property type="molecule type" value="Genomic_DNA"/>
</dbReference>
<dbReference type="InterPro" id="IPR003115">
    <property type="entry name" value="ParB_N"/>
</dbReference>
<keyword evidence="1" id="KW-0808">Transferase</keyword>
<reference evidence="7" key="1">
    <citation type="journal article" date="2019" name="Int. J. Syst. Evol. Microbiol.">
        <title>The Global Catalogue of Microorganisms (GCM) 10K type strain sequencing project: providing services to taxonomists for standard genome sequencing and annotation.</title>
        <authorList>
            <consortium name="The Broad Institute Genomics Platform"/>
            <consortium name="The Broad Institute Genome Sequencing Center for Infectious Disease"/>
            <person name="Wu L."/>
            <person name="Ma J."/>
        </authorList>
    </citation>
    <scope>NUCLEOTIDE SEQUENCE [LARGE SCALE GENOMIC DNA]</scope>
    <source>
        <strain evidence="7">CGMCC 1.12942</strain>
    </source>
</reference>
<proteinExistence type="predicted"/>
<evidence type="ECO:0000313" key="6">
    <source>
        <dbReference type="EMBL" id="MFC7439779.1"/>
    </source>
</evidence>
<dbReference type="InterPro" id="IPR037953">
    <property type="entry name" value="SbnI-like_N"/>
</dbReference>
<name>A0ABW2RFR0_9BACL</name>
<feature type="domain" description="ParB-like N-terminal" evidence="5">
    <location>
        <begin position="8"/>
        <end position="90"/>
    </location>
</feature>
<dbReference type="PIRSF" id="PIRSF032543">
    <property type="entry name" value="UCP032543_ParB-like"/>
    <property type="match status" value="1"/>
</dbReference>
<evidence type="ECO:0000256" key="3">
    <source>
        <dbReference type="ARBA" id="ARBA00022777"/>
    </source>
</evidence>
<dbReference type="SUPFAM" id="SSF110849">
    <property type="entry name" value="ParB/Sulfiredoxin"/>
    <property type="match status" value="1"/>
</dbReference>
<dbReference type="Gene3D" id="3.90.1530.10">
    <property type="entry name" value="Conserved hypothetical protein from pyrococcus furiosus pfu- 392566-001, ParB domain"/>
    <property type="match status" value="1"/>
</dbReference>
<dbReference type="SMART" id="SM00470">
    <property type="entry name" value="ParB"/>
    <property type="match status" value="1"/>
</dbReference>
<protein>
    <submittedName>
        <fullName evidence="6">ParB N-terminal domain-containing protein</fullName>
    </submittedName>
</protein>
<keyword evidence="7" id="KW-1185">Reference proteome</keyword>
<evidence type="ECO:0000256" key="2">
    <source>
        <dbReference type="ARBA" id="ARBA00022741"/>
    </source>
</evidence>
<keyword evidence="4" id="KW-0067">ATP-binding</keyword>
<dbReference type="InterPro" id="IPR016999">
    <property type="entry name" value="SbnI-like"/>
</dbReference>
<evidence type="ECO:0000313" key="7">
    <source>
        <dbReference type="Proteomes" id="UP001596500"/>
    </source>
</evidence>
<evidence type="ECO:0000256" key="1">
    <source>
        <dbReference type="ARBA" id="ARBA00022679"/>
    </source>
</evidence>
<accession>A0ABW2RFR0</accession>
<dbReference type="InterPro" id="IPR036086">
    <property type="entry name" value="ParB/Sulfiredoxin_sf"/>
</dbReference>
<dbReference type="RefSeq" id="WP_379862962.1">
    <property type="nucleotide sequence ID" value="NZ_JBHTBW010000004.1"/>
</dbReference>
<dbReference type="CDD" id="cd16388">
    <property type="entry name" value="SbnI_like_N"/>
    <property type="match status" value="1"/>
</dbReference>
<keyword evidence="2" id="KW-0547">Nucleotide-binding</keyword>
<gene>
    <name evidence="6" type="ORF">ACFQNG_01180</name>
</gene>
<evidence type="ECO:0000256" key="4">
    <source>
        <dbReference type="ARBA" id="ARBA00022840"/>
    </source>
</evidence>
<keyword evidence="3" id="KW-0418">Kinase</keyword>
<organism evidence="6 7">
    <name type="scientific">Laceyella putida</name>
    <dbReference type="NCBI Taxonomy" id="110101"/>
    <lineage>
        <taxon>Bacteria</taxon>
        <taxon>Bacillati</taxon>
        <taxon>Bacillota</taxon>
        <taxon>Bacilli</taxon>
        <taxon>Bacillales</taxon>
        <taxon>Thermoactinomycetaceae</taxon>
        <taxon>Laceyella</taxon>
    </lineage>
</organism>
<dbReference type="InterPro" id="IPR023098">
    <property type="entry name" value="SerK/SbnI_C"/>
</dbReference>
<comment type="caution">
    <text evidence="6">The sequence shown here is derived from an EMBL/GenBank/DDBJ whole genome shotgun (WGS) entry which is preliminary data.</text>
</comment>
<sequence>MDVLAALRRIPVHDLRLHEAHEPGRLRKTCDSILRENMLRHPILATPMDEGYLVLDGAHRLESLRNLGCDYAPVQMIGRDQLALSAWDHLVPDGDWLDEWITEAAVNCVPLTEGGSLNGEVLVTLIRHNQPYAILLKEEGDLKGKRLSLWRQLVETYSRRFKVIRLSQPTGMHDDVNRVCIQHVICDLDEVMETVKRGEVLPAGVTRFLVEGRLLNLCIPLQLLVDHPLAEREWQRSLAHWRSHLRSYTEKVYLCEASSDALMKRMEKGLDNHRYRETSTGSHPILSAK</sequence>